<gene>
    <name evidence="4" type="ordered locus">CTN_1114</name>
</gene>
<dbReference type="InterPro" id="IPR029035">
    <property type="entry name" value="DHS-like_NAD/FAD-binding_dom"/>
</dbReference>
<keyword evidence="2" id="KW-0285">Flavoprotein</keyword>
<feature type="domain" description="Electron transfer flavoprotein alpha/beta-subunit N-terminal" evidence="3">
    <location>
        <begin position="10"/>
        <end position="195"/>
    </location>
</feature>
<evidence type="ECO:0000256" key="2">
    <source>
        <dbReference type="PIRSR" id="PIRSR000089-1"/>
    </source>
</evidence>
<name>B9K8K7_THENN</name>
<dbReference type="Proteomes" id="UP000000445">
    <property type="component" value="Chromosome"/>
</dbReference>
<dbReference type="STRING" id="309803.CTN_1114"/>
<evidence type="ECO:0000313" key="5">
    <source>
        <dbReference type="Proteomes" id="UP000000445"/>
    </source>
</evidence>
<dbReference type="InterPro" id="IPR014729">
    <property type="entry name" value="Rossmann-like_a/b/a_fold"/>
</dbReference>
<dbReference type="SMART" id="SM00893">
    <property type="entry name" value="ETF"/>
    <property type="match status" value="1"/>
</dbReference>
<feature type="binding site" evidence="2">
    <location>
        <begin position="262"/>
        <end position="266"/>
    </location>
    <ligand>
        <name>FAD</name>
        <dbReference type="ChEBI" id="CHEBI:57692"/>
    </ligand>
</feature>
<dbReference type="Gene3D" id="3.40.50.620">
    <property type="entry name" value="HUPs"/>
    <property type="match status" value="1"/>
</dbReference>
<dbReference type="Pfam" id="PF00766">
    <property type="entry name" value="ETF_alpha"/>
    <property type="match status" value="1"/>
</dbReference>
<proteinExistence type="inferred from homology"/>
<dbReference type="PIRSF" id="PIRSF000089">
    <property type="entry name" value="Electra_flavoP_a"/>
    <property type="match status" value="1"/>
</dbReference>
<evidence type="ECO:0000259" key="3">
    <source>
        <dbReference type="SMART" id="SM00893"/>
    </source>
</evidence>
<evidence type="ECO:0000313" key="4">
    <source>
        <dbReference type="EMBL" id="ACM23290.1"/>
    </source>
</evidence>
<dbReference type="eggNOG" id="COG2025">
    <property type="taxonomic scope" value="Bacteria"/>
</dbReference>
<sequence length="341" mass="37324">MMEMSEKKLIFVLIEHHDGRAHPVSWELIGKARELASKLENSEVWGVLLGEGLENVAKEAIHRGADRVLYVKNREFNTYVNYLYKKALVDMVRKYKPEIFLIGATLEGRELAGMVATELETGLTADCTGLDIIPDKKLLAMTRPTFGGNLMATIMCPDHRPQMATVRPGVMKELPPDPERTGEIIEEEYDLGTYEKLIEILETIPLQTQVNLEYAPVVVAGGKGVGGPEGFKKLKELADLLGGEIGASRAAVKAGWISPEYQVGQTGKTVRPVIYFACGISGAIQHVVGIKESEIIVAINIDENAPIFDIADIGIVGDLHKVVPALTSKLRDLLNRSGVRG</sequence>
<feature type="binding site" evidence="2">
    <location>
        <begin position="248"/>
        <end position="249"/>
    </location>
    <ligand>
        <name>FAD</name>
        <dbReference type="ChEBI" id="CHEBI:57692"/>
    </ligand>
</feature>
<dbReference type="SUPFAM" id="SSF52467">
    <property type="entry name" value="DHS-like NAD/FAD-binding domain"/>
    <property type="match status" value="1"/>
</dbReference>
<dbReference type="InterPro" id="IPR033947">
    <property type="entry name" value="ETF_alpha_N"/>
</dbReference>
<dbReference type="Pfam" id="PF01012">
    <property type="entry name" value="ETF"/>
    <property type="match status" value="1"/>
</dbReference>
<organism evidence="4 5">
    <name type="scientific">Thermotoga neapolitana (strain ATCC 49049 / DSM 4359 / NBRC 107923 / NS-E)</name>
    <dbReference type="NCBI Taxonomy" id="309803"/>
    <lineage>
        <taxon>Bacteria</taxon>
        <taxon>Thermotogati</taxon>
        <taxon>Thermotogota</taxon>
        <taxon>Thermotogae</taxon>
        <taxon>Thermotogales</taxon>
        <taxon>Thermotogaceae</taxon>
        <taxon>Thermotoga</taxon>
    </lineage>
</organism>
<dbReference type="EMBL" id="CP000916">
    <property type="protein sequence ID" value="ACM23290.1"/>
    <property type="molecule type" value="Genomic_DNA"/>
</dbReference>
<dbReference type="GO" id="GO:0033539">
    <property type="term" value="P:fatty acid beta-oxidation using acyl-CoA dehydrogenase"/>
    <property type="evidence" value="ECO:0007669"/>
    <property type="project" value="TreeGrafter"/>
</dbReference>
<dbReference type="PANTHER" id="PTHR43153">
    <property type="entry name" value="ELECTRON TRANSFER FLAVOPROTEIN ALPHA"/>
    <property type="match status" value="1"/>
</dbReference>
<dbReference type="GO" id="GO:0050660">
    <property type="term" value="F:flavin adenine dinucleotide binding"/>
    <property type="evidence" value="ECO:0007669"/>
    <property type="project" value="InterPro"/>
</dbReference>
<reference evidence="4 5" key="1">
    <citation type="journal article" date="2009" name="Biosci. Biotechnol. Biochem.">
        <title>WeGAS: a web-based microbial genome annotation system.</title>
        <authorList>
            <person name="Lee D."/>
            <person name="Seo H."/>
            <person name="Park C."/>
            <person name="Park K."/>
        </authorList>
    </citation>
    <scope>NUCLEOTIDE SEQUENCE [LARGE SCALE GENOMIC DNA]</scope>
    <source>
        <strain evidence="5">ATCC 49049 / DSM 4359 / NBRC 107923 / NS-E</strain>
    </source>
</reference>
<keyword evidence="5" id="KW-1185">Reference proteome</keyword>
<dbReference type="PANTHER" id="PTHR43153:SF1">
    <property type="entry name" value="ELECTRON TRANSFER FLAVOPROTEIN SUBUNIT ALPHA, MITOCHONDRIAL"/>
    <property type="match status" value="1"/>
</dbReference>
<dbReference type="InterPro" id="IPR014731">
    <property type="entry name" value="ETF_asu_C"/>
</dbReference>
<dbReference type="SUPFAM" id="SSF52402">
    <property type="entry name" value="Adenine nucleotide alpha hydrolases-like"/>
    <property type="match status" value="1"/>
</dbReference>
<dbReference type="AlphaFoldDB" id="B9K8K7"/>
<dbReference type="CDD" id="cd01715">
    <property type="entry name" value="ETF_alpha"/>
    <property type="match status" value="1"/>
</dbReference>
<keyword evidence="2" id="KW-0274">FAD</keyword>
<dbReference type="GO" id="GO:0009055">
    <property type="term" value="F:electron transfer activity"/>
    <property type="evidence" value="ECO:0007669"/>
    <property type="project" value="InterPro"/>
</dbReference>
<accession>B9K8K7</accession>
<protein>
    <submittedName>
        <fullName evidence="4">Electron transfer flavoprotein, alpha subunit-like protein</fullName>
    </submittedName>
</protein>
<dbReference type="KEGG" id="tna:CTN_1114"/>
<dbReference type="HOGENOM" id="CLU_034178_1_1_0"/>
<feature type="binding site" evidence="2">
    <location>
        <position position="300"/>
    </location>
    <ligand>
        <name>FAD</name>
        <dbReference type="ChEBI" id="CHEBI:57692"/>
    </ligand>
</feature>
<dbReference type="Gene3D" id="3.40.50.1220">
    <property type="entry name" value="TPP-binding domain"/>
    <property type="match status" value="1"/>
</dbReference>
<feature type="binding site" evidence="2">
    <location>
        <begin position="279"/>
        <end position="286"/>
    </location>
    <ligand>
        <name>FAD</name>
        <dbReference type="ChEBI" id="CHEBI:57692"/>
    </ligand>
</feature>
<dbReference type="InterPro" id="IPR001308">
    <property type="entry name" value="ETF_a/FixB"/>
</dbReference>
<comment type="cofactor">
    <cofactor evidence="2">
        <name>FAD</name>
        <dbReference type="ChEBI" id="CHEBI:57692"/>
    </cofactor>
    <text evidence="2">Binds 1 FAD per dimer.</text>
</comment>
<dbReference type="InterPro" id="IPR014730">
    <property type="entry name" value="ETF_a/b_N"/>
</dbReference>
<evidence type="ECO:0000256" key="1">
    <source>
        <dbReference type="ARBA" id="ARBA00005817"/>
    </source>
</evidence>
<comment type="similarity">
    <text evidence="1">Belongs to the ETF alpha-subunit/FixB family.</text>
</comment>